<evidence type="ECO:0000259" key="6">
    <source>
        <dbReference type="Pfam" id="PF07980"/>
    </source>
</evidence>
<dbReference type="SUPFAM" id="SSF48452">
    <property type="entry name" value="TPR-like"/>
    <property type="match status" value="1"/>
</dbReference>
<dbReference type="RefSeq" id="WP_136822635.1">
    <property type="nucleotide sequence ID" value="NZ_BMJX01000008.1"/>
</dbReference>
<dbReference type="OrthoDB" id="5694214at2"/>
<evidence type="ECO:0000259" key="7">
    <source>
        <dbReference type="Pfam" id="PF14322"/>
    </source>
</evidence>
<organism evidence="8 9">
    <name type="scientific">Sphingobacterium alkalisoli</name>
    <dbReference type="NCBI Taxonomy" id="1874115"/>
    <lineage>
        <taxon>Bacteria</taxon>
        <taxon>Pseudomonadati</taxon>
        <taxon>Bacteroidota</taxon>
        <taxon>Sphingobacteriia</taxon>
        <taxon>Sphingobacteriales</taxon>
        <taxon>Sphingobacteriaceae</taxon>
        <taxon>Sphingobacterium</taxon>
    </lineage>
</organism>
<dbReference type="InterPro" id="IPR011990">
    <property type="entry name" value="TPR-like_helical_dom_sf"/>
</dbReference>
<keyword evidence="9" id="KW-1185">Reference proteome</keyword>
<evidence type="ECO:0000313" key="8">
    <source>
        <dbReference type="EMBL" id="TJY62437.1"/>
    </source>
</evidence>
<dbReference type="Pfam" id="PF07980">
    <property type="entry name" value="SusD_RagB"/>
    <property type="match status" value="1"/>
</dbReference>
<dbReference type="CDD" id="cd08977">
    <property type="entry name" value="SusD"/>
    <property type="match status" value="1"/>
</dbReference>
<sequence length="486" mass="54407">MKKIGLLVIVGIGVWLTACQDMLEEVPMDFVSRNNYYRNEADAQGALNGAYSTVGKEFYGIDNFILSELHSDLLLGRGSQAPISNMDQLLDQQNIGRTANHWFRLYQSINRANAVLANVPSITDISESARARILAEAHFLRALAYFELVRGWGAVPIKTSESTDLSDLESPRRPENEVYDLIIADAEVAELDLLPTVGQETGQASQSAAKMLLAHVYLTIGDWEAAAAKAEEVITTGQYTLVSVQEPDDFYDIFASNTSSEDIMSVHHSDISQSEITNFLHMGNNLPYNYSSTGYFAWLPNTNSMIGEEWDDNDLRKPFNLYTEIQNAAGEWVSLPATTPVLFKKFVTDNSGLRTYSVPIYRYAEALLFYAEATCRAESGPSTLALERLNMIKRRAYGYNPSVASSVDYPAGMGEEAFIDAVMRERAYEFLIERRRWWDLKRTAKAKEAFAAIGKTLIDERLLYPIPENEINNNPAIGQENQNPGY</sequence>
<dbReference type="EMBL" id="SUKA01000008">
    <property type="protein sequence ID" value="TJY62437.1"/>
    <property type="molecule type" value="Genomic_DNA"/>
</dbReference>
<keyword evidence="3" id="KW-0732">Signal</keyword>
<evidence type="ECO:0000256" key="2">
    <source>
        <dbReference type="ARBA" id="ARBA00006275"/>
    </source>
</evidence>
<comment type="similarity">
    <text evidence="2">Belongs to the SusD family.</text>
</comment>
<dbReference type="PROSITE" id="PS51257">
    <property type="entry name" value="PROKAR_LIPOPROTEIN"/>
    <property type="match status" value="1"/>
</dbReference>
<proteinExistence type="inferred from homology"/>
<name>A0A4U0GU02_9SPHI</name>
<keyword evidence="5" id="KW-0998">Cell outer membrane</keyword>
<evidence type="ECO:0000256" key="5">
    <source>
        <dbReference type="ARBA" id="ARBA00023237"/>
    </source>
</evidence>
<comment type="caution">
    <text evidence="8">The sequence shown here is derived from an EMBL/GenBank/DDBJ whole genome shotgun (WGS) entry which is preliminary data.</text>
</comment>
<evidence type="ECO:0000256" key="1">
    <source>
        <dbReference type="ARBA" id="ARBA00004442"/>
    </source>
</evidence>
<evidence type="ECO:0000313" key="9">
    <source>
        <dbReference type="Proteomes" id="UP000309872"/>
    </source>
</evidence>
<reference evidence="8 9" key="1">
    <citation type="submission" date="2019-04" db="EMBL/GenBank/DDBJ databases">
        <title>Sphingobacterium olei sp. nov., isolated from oil-contaminated soil.</title>
        <authorList>
            <person name="Liu B."/>
        </authorList>
    </citation>
    <scope>NUCLEOTIDE SEQUENCE [LARGE SCALE GENOMIC DNA]</scope>
    <source>
        <strain evidence="8 9">Y3L14</strain>
    </source>
</reference>
<dbReference type="InterPro" id="IPR012944">
    <property type="entry name" value="SusD_RagB_dom"/>
</dbReference>
<dbReference type="InterPro" id="IPR033985">
    <property type="entry name" value="SusD-like_N"/>
</dbReference>
<accession>A0A4U0GU02</accession>
<gene>
    <name evidence="8" type="ORF">FAZ19_20460</name>
</gene>
<dbReference type="AlphaFoldDB" id="A0A4U0GU02"/>
<dbReference type="Proteomes" id="UP000309872">
    <property type="component" value="Unassembled WGS sequence"/>
</dbReference>
<dbReference type="GO" id="GO:0009279">
    <property type="term" value="C:cell outer membrane"/>
    <property type="evidence" value="ECO:0007669"/>
    <property type="project" value="UniProtKB-SubCell"/>
</dbReference>
<comment type="subcellular location">
    <subcellularLocation>
        <location evidence="1">Cell outer membrane</location>
    </subcellularLocation>
</comment>
<evidence type="ECO:0000256" key="4">
    <source>
        <dbReference type="ARBA" id="ARBA00023136"/>
    </source>
</evidence>
<feature type="domain" description="RagB/SusD" evidence="6">
    <location>
        <begin position="338"/>
        <end position="486"/>
    </location>
</feature>
<dbReference type="Gene3D" id="1.25.40.390">
    <property type="match status" value="1"/>
</dbReference>
<feature type="domain" description="SusD-like N-terminal" evidence="7">
    <location>
        <begin position="62"/>
        <end position="218"/>
    </location>
</feature>
<dbReference type="Pfam" id="PF14322">
    <property type="entry name" value="SusD-like_3"/>
    <property type="match status" value="1"/>
</dbReference>
<evidence type="ECO:0000256" key="3">
    <source>
        <dbReference type="ARBA" id="ARBA00022729"/>
    </source>
</evidence>
<protein>
    <submittedName>
        <fullName evidence="8">RagB/SusD family nutrient uptake outer membrane protein</fullName>
    </submittedName>
</protein>
<keyword evidence="4" id="KW-0472">Membrane</keyword>